<dbReference type="Pfam" id="PF00003">
    <property type="entry name" value="7tm_3"/>
    <property type="match status" value="1"/>
</dbReference>
<evidence type="ECO:0000256" key="5">
    <source>
        <dbReference type="ARBA" id="ARBA00023040"/>
    </source>
</evidence>
<keyword evidence="11" id="KW-0675">Receptor</keyword>
<feature type="domain" description="G-protein coupled receptors family 3 profile" evidence="10">
    <location>
        <begin position="128"/>
        <end position="188"/>
    </location>
</feature>
<dbReference type="InterPro" id="IPR038550">
    <property type="entry name" value="GPCR_3_9-Cys_sf"/>
</dbReference>
<keyword evidence="3 9" id="KW-0812">Transmembrane</keyword>
<dbReference type="InterPro" id="IPR000337">
    <property type="entry name" value="GPCR_3"/>
</dbReference>
<feature type="transmembrane region" description="Helical" evidence="9">
    <location>
        <begin position="171"/>
        <end position="189"/>
    </location>
</feature>
<sequence length="201" mass="22977">MQFIQWLMAYMPCSKLSVQDIRYEIMNFKQIGVDQYAYIHVGSWDQGGLKMNDQEIWSNSSEIIQSVCSEPCQKAQIKVIRKGEVSCCWTCTPCKENEFVFDEYTCRACVLGSWPTDDLTGKHLLFWDTPVVKSSSRELCYIILAGICLGYVCTFSLIAKPHIVYCYLQRLGIGLSPAMSYSALVTKVLSSTRRQRNNMQN</sequence>
<dbReference type="PRINTS" id="PR01055">
    <property type="entry name" value="MTABOTROPC5R"/>
</dbReference>
<keyword evidence="7" id="KW-0325">Glycoprotein</keyword>
<dbReference type="InterPro" id="IPR050726">
    <property type="entry name" value="mGluR"/>
</dbReference>
<keyword evidence="6 9" id="KW-0472">Membrane</keyword>
<dbReference type="InterPro" id="IPR017978">
    <property type="entry name" value="GPCR_3_C"/>
</dbReference>
<dbReference type="PROSITE" id="PS00980">
    <property type="entry name" value="G_PROTEIN_RECEP_F3_2"/>
    <property type="match status" value="1"/>
</dbReference>
<evidence type="ECO:0000256" key="7">
    <source>
        <dbReference type="ARBA" id="ARBA00023180"/>
    </source>
</evidence>
<keyword evidence="8" id="KW-0807">Transducer</keyword>
<evidence type="ECO:0000313" key="12">
    <source>
        <dbReference type="Proteomes" id="UP001476798"/>
    </source>
</evidence>
<dbReference type="Gene3D" id="2.10.50.30">
    <property type="entry name" value="GPCR, family 3, nine cysteines domain"/>
    <property type="match status" value="1"/>
</dbReference>
<keyword evidence="4 9" id="KW-1133">Transmembrane helix</keyword>
<evidence type="ECO:0000256" key="6">
    <source>
        <dbReference type="ARBA" id="ARBA00023136"/>
    </source>
</evidence>
<evidence type="ECO:0000256" key="4">
    <source>
        <dbReference type="ARBA" id="ARBA00022989"/>
    </source>
</evidence>
<evidence type="ECO:0000256" key="2">
    <source>
        <dbReference type="ARBA" id="ARBA00022475"/>
    </source>
</evidence>
<keyword evidence="5" id="KW-0297">G-protein coupled receptor</keyword>
<evidence type="ECO:0000259" key="10">
    <source>
        <dbReference type="PROSITE" id="PS50259"/>
    </source>
</evidence>
<proteinExistence type="predicted"/>
<dbReference type="InterPro" id="IPR017979">
    <property type="entry name" value="GPCR_3_CS"/>
</dbReference>
<dbReference type="PROSITE" id="PS50259">
    <property type="entry name" value="G_PROTEIN_RECEP_F3_4"/>
    <property type="match status" value="1"/>
</dbReference>
<dbReference type="EMBL" id="JAHRIO010070658">
    <property type="protein sequence ID" value="MEQ2181407.1"/>
    <property type="molecule type" value="Genomic_DNA"/>
</dbReference>
<dbReference type="Proteomes" id="UP001476798">
    <property type="component" value="Unassembled WGS sequence"/>
</dbReference>
<dbReference type="Pfam" id="PF07562">
    <property type="entry name" value="NCD3G"/>
    <property type="match status" value="1"/>
</dbReference>
<dbReference type="InterPro" id="IPR011500">
    <property type="entry name" value="GPCR_3_9-Cys_dom"/>
</dbReference>
<evidence type="ECO:0000256" key="1">
    <source>
        <dbReference type="ARBA" id="ARBA00004651"/>
    </source>
</evidence>
<evidence type="ECO:0000256" key="9">
    <source>
        <dbReference type="SAM" id="Phobius"/>
    </source>
</evidence>
<keyword evidence="12" id="KW-1185">Reference proteome</keyword>
<gene>
    <name evidence="11" type="primary">GRM5_2</name>
    <name evidence="11" type="ORF">GOODEAATRI_011332</name>
</gene>
<evidence type="ECO:0000256" key="3">
    <source>
        <dbReference type="ARBA" id="ARBA00022692"/>
    </source>
</evidence>
<evidence type="ECO:0000256" key="8">
    <source>
        <dbReference type="ARBA" id="ARBA00023224"/>
    </source>
</evidence>
<dbReference type="PANTHER" id="PTHR24060">
    <property type="entry name" value="METABOTROPIC GLUTAMATE RECEPTOR"/>
    <property type="match status" value="1"/>
</dbReference>
<comment type="subcellular location">
    <subcellularLocation>
        <location evidence="1">Cell membrane</location>
        <topology evidence="1">Multi-pass membrane protein</topology>
    </subcellularLocation>
</comment>
<reference evidence="11 12" key="1">
    <citation type="submission" date="2021-06" db="EMBL/GenBank/DDBJ databases">
        <authorList>
            <person name="Palmer J.M."/>
        </authorList>
    </citation>
    <scope>NUCLEOTIDE SEQUENCE [LARGE SCALE GENOMIC DNA]</scope>
    <source>
        <strain evidence="11 12">GA_2019</strain>
        <tissue evidence="11">Muscle</tissue>
    </source>
</reference>
<name>A0ABV0PDF3_9TELE</name>
<protein>
    <submittedName>
        <fullName evidence="11">Metabotropic glutamate receptor 5</fullName>
    </submittedName>
</protein>
<organism evidence="11 12">
    <name type="scientific">Goodea atripinnis</name>
    <dbReference type="NCBI Taxonomy" id="208336"/>
    <lineage>
        <taxon>Eukaryota</taxon>
        <taxon>Metazoa</taxon>
        <taxon>Chordata</taxon>
        <taxon>Craniata</taxon>
        <taxon>Vertebrata</taxon>
        <taxon>Euteleostomi</taxon>
        <taxon>Actinopterygii</taxon>
        <taxon>Neopterygii</taxon>
        <taxon>Teleostei</taxon>
        <taxon>Neoteleostei</taxon>
        <taxon>Acanthomorphata</taxon>
        <taxon>Ovalentaria</taxon>
        <taxon>Atherinomorphae</taxon>
        <taxon>Cyprinodontiformes</taxon>
        <taxon>Goodeidae</taxon>
        <taxon>Goodea</taxon>
    </lineage>
</organism>
<dbReference type="PRINTS" id="PR00248">
    <property type="entry name" value="GPCRMGR"/>
</dbReference>
<dbReference type="Gene3D" id="3.40.50.2300">
    <property type="match status" value="1"/>
</dbReference>
<keyword evidence="2" id="KW-1003">Cell membrane</keyword>
<feature type="transmembrane region" description="Helical" evidence="9">
    <location>
        <begin position="139"/>
        <end position="159"/>
    </location>
</feature>
<comment type="caution">
    <text evidence="11">The sequence shown here is derived from an EMBL/GenBank/DDBJ whole genome shotgun (WGS) entry which is preliminary data.</text>
</comment>
<accession>A0ABV0PDF3</accession>
<dbReference type="InterPro" id="IPR000202">
    <property type="entry name" value="GPCR_3_mGluR5"/>
</dbReference>
<evidence type="ECO:0000313" key="11">
    <source>
        <dbReference type="EMBL" id="MEQ2181407.1"/>
    </source>
</evidence>